<evidence type="ECO:0000313" key="1">
    <source>
        <dbReference type="EMBL" id="SIT24976.1"/>
    </source>
</evidence>
<proteinExistence type="predicted"/>
<dbReference type="OrthoDB" id="656826at2"/>
<dbReference type="STRING" id="477680.SAMN05421788_106219"/>
<protein>
    <recommendedName>
        <fullName evidence="3">DNA alkylation repair enzyme</fullName>
    </recommendedName>
</protein>
<dbReference type="EMBL" id="FTOR01000006">
    <property type="protein sequence ID" value="SIT24976.1"/>
    <property type="molecule type" value="Genomic_DNA"/>
</dbReference>
<sequence>MGEKNFLVKLSVLDYFKYRSAEELAWFPYEEALCQFVNRKGNSRIIKNQTIVNLICLHSSKKEEYLELLFQSLAVTKDWRSIYRVVNDAMFMECLTYCREEIVGYVKKLAESNDYGKRVQELLERKCS</sequence>
<evidence type="ECO:0008006" key="3">
    <source>
        <dbReference type="Google" id="ProtNLM"/>
    </source>
</evidence>
<keyword evidence="2" id="KW-1185">Reference proteome</keyword>
<organism evidence="1 2">
    <name type="scientific">Filimonas lacunae</name>
    <dbReference type="NCBI Taxonomy" id="477680"/>
    <lineage>
        <taxon>Bacteria</taxon>
        <taxon>Pseudomonadati</taxon>
        <taxon>Bacteroidota</taxon>
        <taxon>Chitinophagia</taxon>
        <taxon>Chitinophagales</taxon>
        <taxon>Chitinophagaceae</taxon>
        <taxon>Filimonas</taxon>
    </lineage>
</organism>
<name>A0A173MF75_9BACT</name>
<dbReference type="KEGG" id="fln:FLA_2173"/>
<gene>
    <name evidence="1" type="ORF">SAMN05421788_106219</name>
</gene>
<evidence type="ECO:0000313" key="2">
    <source>
        <dbReference type="Proteomes" id="UP000186917"/>
    </source>
</evidence>
<dbReference type="RefSeq" id="WP_076380415.1">
    <property type="nucleotide sequence ID" value="NZ_AP017422.1"/>
</dbReference>
<accession>A0A173MF75</accession>
<reference evidence="2" key="1">
    <citation type="submission" date="2017-01" db="EMBL/GenBank/DDBJ databases">
        <authorList>
            <person name="Varghese N."/>
            <person name="Submissions S."/>
        </authorList>
    </citation>
    <scope>NUCLEOTIDE SEQUENCE [LARGE SCALE GENOMIC DNA]</scope>
    <source>
        <strain evidence="2">DSM 21054</strain>
    </source>
</reference>
<dbReference type="AlphaFoldDB" id="A0A173MF75"/>
<dbReference type="Proteomes" id="UP000186917">
    <property type="component" value="Unassembled WGS sequence"/>
</dbReference>